<evidence type="ECO:0000313" key="1">
    <source>
        <dbReference type="EMBL" id="KAJ0176807.1"/>
    </source>
</evidence>
<comment type="caution">
    <text evidence="1">The sequence shown here is derived from an EMBL/GenBank/DDBJ whole genome shotgun (WGS) entry which is preliminary data.</text>
</comment>
<proteinExistence type="predicted"/>
<protein>
    <submittedName>
        <fullName evidence="1">Uncharacterized protein</fullName>
    </submittedName>
</protein>
<dbReference type="EMBL" id="CM034399">
    <property type="protein sequence ID" value="KAJ0176807.1"/>
    <property type="molecule type" value="Genomic_DNA"/>
</dbReference>
<accession>A0ACC1CYY9</accession>
<sequence length="466" mass="53959">MEETDADDMFVVIVGDGENKAGDPQPLKPLKVDNIINTAVKLGEFVQVNVKLEPKDSYEIEYIEDMRSTPDQLSLKTESDTTDSENDNNEENDEDDQYVSEKQTMDDKIDTKEVPKSSNHYRRTLLKPSECKSYIEELRKQYPELAENQDLLIDTVAELMRNVKIPDPPEDFCEQNGARRICKYCDAVTSTFPAAVRHYQEKHGPRYLVCYACGFEFKSTTIMYKHEFRCRAPDAVIVKKARAKSVGNKARARPFIQFYKKQKPVKFPCKECSAVFTSKSTLISHENLHKGQRPYQCYHCPNAYTSQYAFSRHLKKHSNIDYICDYCGKAFKIKSLLVSHMHTHSQIKKFACEFCEKRFRQRGALNHHVNTVHKKLPPPCACQICEKRYPRMSLLKVHMNKAHGLVLMTREMFVKALPTMSEIQLKQAARVVLKSEVESMNPKRKKTEEDDDELWDDIPVVTEMLE</sequence>
<organism evidence="1 2">
    <name type="scientific">Dendrolimus kikuchii</name>
    <dbReference type="NCBI Taxonomy" id="765133"/>
    <lineage>
        <taxon>Eukaryota</taxon>
        <taxon>Metazoa</taxon>
        <taxon>Ecdysozoa</taxon>
        <taxon>Arthropoda</taxon>
        <taxon>Hexapoda</taxon>
        <taxon>Insecta</taxon>
        <taxon>Pterygota</taxon>
        <taxon>Neoptera</taxon>
        <taxon>Endopterygota</taxon>
        <taxon>Lepidoptera</taxon>
        <taxon>Glossata</taxon>
        <taxon>Ditrysia</taxon>
        <taxon>Bombycoidea</taxon>
        <taxon>Lasiocampidae</taxon>
        <taxon>Dendrolimus</taxon>
    </lineage>
</organism>
<name>A0ACC1CYY9_9NEOP</name>
<keyword evidence="2" id="KW-1185">Reference proteome</keyword>
<gene>
    <name evidence="1" type="ORF">K1T71_007986</name>
</gene>
<reference evidence="1 2" key="1">
    <citation type="journal article" date="2021" name="Front. Genet.">
        <title>Chromosome-Level Genome Assembly Reveals Significant Gene Expansion in the Toll and IMD Signaling Pathways of Dendrolimus kikuchii.</title>
        <authorList>
            <person name="Zhou J."/>
            <person name="Wu P."/>
            <person name="Xiong Z."/>
            <person name="Liu N."/>
            <person name="Zhao N."/>
            <person name="Ji M."/>
            <person name="Qiu Y."/>
            <person name="Yang B."/>
        </authorList>
    </citation>
    <scope>NUCLEOTIDE SEQUENCE [LARGE SCALE GENOMIC DNA]</scope>
    <source>
        <strain evidence="1">Ann1</strain>
    </source>
</reference>
<dbReference type="Proteomes" id="UP000824533">
    <property type="component" value="Linkage Group LG13"/>
</dbReference>
<evidence type="ECO:0000313" key="2">
    <source>
        <dbReference type="Proteomes" id="UP000824533"/>
    </source>
</evidence>